<evidence type="ECO:0000313" key="4">
    <source>
        <dbReference type="Proteomes" id="UP000633814"/>
    </source>
</evidence>
<dbReference type="GO" id="GO:0016301">
    <property type="term" value="F:kinase activity"/>
    <property type="evidence" value="ECO:0007669"/>
    <property type="project" value="UniProtKB-KW"/>
</dbReference>
<protein>
    <submittedName>
        <fullName evidence="3">Histidine kinase</fullName>
    </submittedName>
</protein>
<proteinExistence type="predicted"/>
<dbReference type="InterPro" id="IPR000644">
    <property type="entry name" value="CBS_dom"/>
</dbReference>
<accession>A0ABS8C4I8</accession>
<organism evidence="3 4">
    <name type="scientific">Alishewanella maricola</name>
    <dbReference type="NCBI Taxonomy" id="2795740"/>
    <lineage>
        <taxon>Bacteria</taxon>
        <taxon>Pseudomonadati</taxon>
        <taxon>Pseudomonadota</taxon>
        <taxon>Gammaproteobacteria</taxon>
        <taxon>Alteromonadales</taxon>
        <taxon>Alteromonadaceae</taxon>
        <taxon>Alishewanella</taxon>
    </lineage>
</organism>
<comment type="caution">
    <text evidence="3">The sequence shown here is derived from an EMBL/GenBank/DDBJ whole genome shotgun (WGS) entry which is preliminary data.</text>
</comment>
<evidence type="ECO:0000256" key="1">
    <source>
        <dbReference type="PROSITE-ProRule" id="PRU00703"/>
    </source>
</evidence>
<keyword evidence="1" id="KW-0129">CBS domain</keyword>
<dbReference type="Proteomes" id="UP000633814">
    <property type="component" value="Unassembled WGS sequence"/>
</dbReference>
<evidence type="ECO:0000313" key="3">
    <source>
        <dbReference type="EMBL" id="MCB5227232.1"/>
    </source>
</evidence>
<dbReference type="Gene3D" id="3.10.580.10">
    <property type="entry name" value="CBS-domain"/>
    <property type="match status" value="2"/>
</dbReference>
<name>A0ABS8C4I8_9ALTE</name>
<feature type="domain" description="CBS" evidence="2">
    <location>
        <begin position="108"/>
        <end position="171"/>
    </location>
</feature>
<dbReference type="PROSITE" id="PS51371">
    <property type="entry name" value="CBS"/>
    <property type="match status" value="1"/>
</dbReference>
<keyword evidence="3" id="KW-0418">Kinase</keyword>
<evidence type="ECO:0000259" key="2">
    <source>
        <dbReference type="PROSITE" id="PS51371"/>
    </source>
</evidence>
<dbReference type="InterPro" id="IPR046342">
    <property type="entry name" value="CBS_dom_sf"/>
</dbReference>
<keyword evidence="3" id="KW-0808">Transferase</keyword>
<keyword evidence="4" id="KW-1185">Reference proteome</keyword>
<reference evidence="3 4" key="1">
    <citation type="submission" date="2021-10" db="EMBL/GenBank/DDBJ databases">
        <title>Alishewanella koreense sp. nov. isolated from seawater of southwestern coast in South Korea and the proposal for the reclassification of Rheinheimera perlucida and Rheinheimera tuosuensis as Arsukibacterium perlucida and Arsukibacterium tuosuensis.</title>
        <authorList>
            <person name="Kim K.H."/>
            <person name="Ruan W."/>
            <person name="Kim K.R."/>
            <person name="Baek J.H."/>
            <person name="Jeon C.O."/>
        </authorList>
    </citation>
    <scope>NUCLEOTIDE SEQUENCE [LARGE SCALE GENOMIC DNA]</scope>
    <source>
        <strain evidence="3 4">16-MA</strain>
    </source>
</reference>
<dbReference type="SUPFAM" id="SSF54631">
    <property type="entry name" value="CBS-domain pair"/>
    <property type="match status" value="1"/>
</dbReference>
<dbReference type="Pfam" id="PF00571">
    <property type="entry name" value="CBS"/>
    <property type="match status" value="1"/>
</dbReference>
<dbReference type="RefSeq" id="WP_226751298.1">
    <property type="nucleotide sequence ID" value="NZ_JAEINI020000006.1"/>
</dbReference>
<sequence length="186" mass="21195">MKKLALFNLENVDHLMQPADFAQATLQSPATSVFTDFKHSEPTIIAGDTTAADAFLMMQQERSPLKLVVDDRNELTGLIHIEQLSEQAIMRQVILGADRRELKIRDLMRPRDRIKALAYQQLQNCTIADIINTLQSSGEQYCVVVDRDQHHIRGLIHAQDLARRLKMPVAIRQQPTFLSIFDSLYA</sequence>
<gene>
    <name evidence="3" type="ORF">JAO78_010450</name>
</gene>
<dbReference type="EMBL" id="JAEINI020000006">
    <property type="protein sequence ID" value="MCB5227232.1"/>
    <property type="molecule type" value="Genomic_DNA"/>
</dbReference>